<organism evidence="1">
    <name type="scientific">Anguilla anguilla</name>
    <name type="common">European freshwater eel</name>
    <name type="synonym">Muraena anguilla</name>
    <dbReference type="NCBI Taxonomy" id="7936"/>
    <lineage>
        <taxon>Eukaryota</taxon>
        <taxon>Metazoa</taxon>
        <taxon>Chordata</taxon>
        <taxon>Craniata</taxon>
        <taxon>Vertebrata</taxon>
        <taxon>Euteleostomi</taxon>
        <taxon>Actinopterygii</taxon>
        <taxon>Neopterygii</taxon>
        <taxon>Teleostei</taxon>
        <taxon>Anguilliformes</taxon>
        <taxon>Anguillidae</taxon>
        <taxon>Anguilla</taxon>
    </lineage>
</organism>
<name>A0A0E9PSV6_ANGAN</name>
<sequence>MVKKCNTICGVKYGYSSSRQRHGLMRDCAIRTVQHRSCTSC</sequence>
<dbReference type="EMBL" id="GBXM01101235">
    <property type="protein sequence ID" value="JAH07342.1"/>
    <property type="molecule type" value="Transcribed_RNA"/>
</dbReference>
<reference evidence="1" key="2">
    <citation type="journal article" date="2015" name="Fish Shellfish Immunol.">
        <title>Early steps in the European eel (Anguilla anguilla)-Vibrio vulnificus interaction in the gills: Role of the RtxA13 toxin.</title>
        <authorList>
            <person name="Callol A."/>
            <person name="Pajuelo D."/>
            <person name="Ebbesson L."/>
            <person name="Teles M."/>
            <person name="MacKenzie S."/>
            <person name="Amaro C."/>
        </authorList>
    </citation>
    <scope>NUCLEOTIDE SEQUENCE</scope>
</reference>
<accession>A0A0E9PSV6</accession>
<reference evidence="1" key="1">
    <citation type="submission" date="2014-11" db="EMBL/GenBank/DDBJ databases">
        <authorList>
            <person name="Amaro Gonzalez C."/>
        </authorList>
    </citation>
    <scope>NUCLEOTIDE SEQUENCE</scope>
</reference>
<proteinExistence type="predicted"/>
<dbReference type="EMBL" id="GBXM01093879">
    <property type="protein sequence ID" value="JAH14698.1"/>
    <property type="molecule type" value="Transcribed_RNA"/>
</dbReference>
<evidence type="ECO:0000313" key="1">
    <source>
        <dbReference type="EMBL" id="JAH07342.1"/>
    </source>
</evidence>
<protein>
    <submittedName>
        <fullName evidence="1">Uncharacterized protein</fullName>
    </submittedName>
</protein>
<dbReference type="AlphaFoldDB" id="A0A0E9PSV6"/>